<evidence type="ECO:0000256" key="1">
    <source>
        <dbReference type="SAM" id="Phobius"/>
    </source>
</evidence>
<feature type="domain" description="FecR protein" evidence="2">
    <location>
        <begin position="120"/>
        <end position="210"/>
    </location>
</feature>
<evidence type="ECO:0000313" key="4">
    <source>
        <dbReference type="EMBL" id="MCB4807603.1"/>
    </source>
</evidence>
<dbReference type="Gene3D" id="2.60.120.1440">
    <property type="match status" value="1"/>
</dbReference>
<proteinExistence type="predicted"/>
<sequence length="323" mass="36873">MNDDTFYEIALKNLANEASAKDKALLERYLQDTSYEAKYKALQNAQVYNTLSPVYNEFNLKRGLEKLRKKIKEDEKRKFLINKKALAIAASFALLLSVGLWFNKLYVSKTAVNYIVASSLKGQRTQIMLPDSSTVFLNAGAQLRYPEKFSTKQREVFLTGEAFFKVKRNESKPFMVNSGNFKTTVLGTSFNVNNTNATNFSVVVKTGKVKVENTKTNNQFILVKNTQVVFNKALNTLEKSGINADYATNWHKNILQFNAITLQEAFSKIETWYNVSIKCDSKTLLNKKIRAVYNNKPLEEVLKSLEFMVGLQYTIEHNTIIIK</sequence>
<keyword evidence="1" id="KW-0472">Membrane</keyword>
<keyword evidence="1" id="KW-0812">Transmembrane</keyword>
<dbReference type="InterPro" id="IPR006860">
    <property type="entry name" value="FecR"/>
</dbReference>
<dbReference type="Proteomes" id="UP001139286">
    <property type="component" value="Unassembled WGS sequence"/>
</dbReference>
<dbReference type="PANTHER" id="PTHR30273">
    <property type="entry name" value="PERIPLASMIC SIGNAL SENSOR AND SIGMA FACTOR ACTIVATOR FECR-RELATED"/>
    <property type="match status" value="1"/>
</dbReference>
<dbReference type="Pfam" id="PF16344">
    <property type="entry name" value="FecR_C"/>
    <property type="match status" value="1"/>
</dbReference>
<dbReference type="PANTHER" id="PTHR30273:SF2">
    <property type="entry name" value="PROTEIN FECR"/>
    <property type="match status" value="1"/>
</dbReference>
<evidence type="ECO:0000259" key="3">
    <source>
        <dbReference type="Pfam" id="PF16344"/>
    </source>
</evidence>
<dbReference type="Pfam" id="PF04773">
    <property type="entry name" value="FecR"/>
    <property type="match status" value="1"/>
</dbReference>
<feature type="domain" description="Protein FecR C-terminal" evidence="3">
    <location>
        <begin position="255"/>
        <end position="322"/>
    </location>
</feature>
<keyword evidence="1" id="KW-1133">Transmembrane helix</keyword>
<name>A0A9X1L7B6_9FLAO</name>
<feature type="transmembrane region" description="Helical" evidence="1">
    <location>
        <begin position="85"/>
        <end position="102"/>
    </location>
</feature>
<keyword evidence="5" id="KW-1185">Reference proteome</keyword>
<accession>A0A9X1L7B6</accession>
<dbReference type="PIRSF" id="PIRSF018266">
    <property type="entry name" value="FecR"/>
    <property type="match status" value="1"/>
</dbReference>
<dbReference type="AlphaFoldDB" id="A0A9X1L7B6"/>
<evidence type="ECO:0000313" key="5">
    <source>
        <dbReference type="Proteomes" id="UP001139286"/>
    </source>
</evidence>
<dbReference type="EMBL" id="JAJAPX010000002">
    <property type="protein sequence ID" value="MCB4807603.1"/>
    <property type="molecule type" value="Genomic_DNA"/>
</dbReference>
<dbReference type="InterPro" id="IPR012373">
    <property type="entry name" value="Ferrdict_sens_TM"/>
</dbReference>
<comment type="caution">
    <text evidence="4">The sequence shown here is derived from an EMBL/GenBank/DDBJ whole genome shotgun (WGS) entry which is preliminary data.</text>
</comment>
<dbReference type="GO" id="GO:0016989">
    <property type="term" value="F:sigma factor antagonist activity"/>
    <property type="evidence" value="ECO:0007669"/>
    <property type="project" value="TreeGrafter"/>
</dbReference>
<dbReference type="Gene3D" id="3.55.50.30">
    <property type="match status" value="1"/>
</dbReference>
<dbReference type="RefSeq" id="WP_226695061.1">
    <property type="nucleotide sequence ID" value="NZ_JAJAPX010000002.1"/>
</dbReference>
<evidence type="ECO:0000259" key="2">
    <source>
        <dbReference type="Pfam" id="PF04773"/>
    </source>
</evidence>
<gene>
    <name evidence="4" type="ORF">LG651_05025</name>
</gene>
<reference evidence="4" key="1">
    <citation type="submission" date="2021-10" db="EMBL/GenBank/DDBJ databases">
        <title>Tamlana sargassums sp. nov., and Tamlana laminarinivorans sp. nov., two new bacteria isolated from the brown alga.</title>
        <authorList>
            <person name="Li J."/>
        </authorList>
    </citation>
    <scope>NUCLEOTIDE SEQUENCE</scope>
    <source>
        <strain evidence="4">62-3</strain>
    </source>
</reference>
<organism evidence="4 5">
    <name type="scientific">Neotamlana sargassicola</name>
    <dbReference type="NCBI Taxonomy" id="2883125"/>
    <lineage>
        <taxon>Bacteria</taxon>
        <taxon>Pseudomonadati</taxon>
        <taxon>Bacteroidota</taxon>
        <taxon>Flavobacteriia</taxon>
        <taxon>Flavobacteriales</taxon>
        <taxon>Flavobacteriaceae</taxon>
        <taxon>Neotamlana</taxon>
    </lineage>
</organism>
<protein>
    <submittedName>
        <fullName evidence="4">FecR domain-containing protein</fullName>
    </submittedName>
</protein>
<dbReference type="InterPro" id="IPR032508">
    <property type="entry name" value="FecR_C"/>
</dbReference>